<protein>
    <submittedName>
        <fullName evidence="2">Uncharacterized protein</fullName>
    </submittedName>
</protein>
<feature type="region of interest" description="Disordered" evidence="1">
    <location>
        <begin position="33"/>
        <end position="55"/>
    </location>
</feature>
<dbReference type="AlphaFoldDB" id="A0A3M7SFU2"/>
<organism evidence="2 3">
    <name type="scientific">Brachionus plicatilis</name>
    <name type="common">Marine rotifer</name>
    <name type="synonym">Brachionus muelleri</name>
    <dbReference type="NCBI Taxonomy" id="10195"/>
    <lineage>
        <taxon>Eukaryota</taxon>
        <taxon>Metazoa</taxon>
        <taxon>Spiralia</taxon>
        <taxon>Gnathifera</taxon>
        <taxon>Rotifera</taxon>
        <taxon>Eurotatoria</taxon>
        <taxon>Monogononta</taxon>
        <taxon>Pseudotrocha</taxon>
        <taxon>Ploima</taxon>
        <taxon>Brachionidae</taxon>
        <taxon>Brachionus</taxon>
    </lineage>
</organism>
<dbReference type="EMBL" id="REGN01001440">
    <property type="protein sequence ID" value="RNA34661.1"/>
    <property type="molecule type" value="Genomic_DNA"/>
</dbReference>
<proteinExistence type="predicted"/>
<name>A0A3M7SFU2_BRAPC</name>
<sequence length="74" mass="8579">MTLVKFYSKEDWGVSEGTLIKLSTDDLICYSNVDRKPSPKKRGRKPKATSNKEDISNDKTLLKKYNLRCVYLYS</sequence>
<dbReference type="Proteomes" id="UP000276133">
    <property type="component" value="Unassembled WGS sequence"/>
</dbReference>
<gene>
    <name evidence="2" type="ORF">BpHYR1_049321</name>
</gene>
<accession>A0A3M7SFU2</accession>
<comment type="caution">
    <text evidence="2">The sequence shown here is derived from an EMBL/GenBank/DDBJ whole genome shotgun (WGS) entry which is preliminary data.</text>
</comment>
<evidence type="ECO:0000313" key="3">
    <source>
        <dbReference type="Proteomes" id="UP000276133"/>
    </source>
</evidence>
<keyword evidence="3" id="KW-1185">Reference proteome</keyword>
<feature type="compositionally biased region" description="Basic residues" evidence="1">
    <location>
        <begin position="38"/>
        <end position="47"/>
    </location>
</feature>
<reference evidence="2 3" key="1">
    <citation type="journal article" date="2018" name="Sci. Rep.">
        <title>Genomic signatures of local adaptation to the degree of environmental predictability in rotifers.</title>
        <authorList>
            <person name="Franch-Gras L."/>
            <person name="Hahn C."/>
            <person name="Garcia-Roger E.M."/>
            <person name="Carmona M.J."/>
            <person name="Serra M."/>
            <person name="Gomez A."/>
        </authorList>
    </citation>
    <scope>NUCLEOTIDE SEQUENCE [LARGE SCALE GENOMIC DNA]</scope>
    <source>
        <strain evidence="2">HYR1</strain>
    </source>
</reference>
<evidence type="ECO:0000256" key="1">
    <source>
        <dbReference type="SAM" id="MobiDB-lite"/>
    </source>
</evidence>
<evidence type="ECO:0000313" key="2">
    <source>
        <dbReference type="EMBL" id="RNA34661.1"/>
    </source>
</evidence>